<keyword evidence="4" id="KW-1185">Reference proteome</keyword>
<protein>
    <submittedName>
        <fullName evidence="3">BMP family ABC transporter substrate-binding protein</fullName>
    </submittedName>
</protein>
<proteinExistence type="predicted"/>
<dbReference type="EMBL" id="JABBNT010000002">
    <property type="protein sequence ID" value="NMM43967.1"/>
    <property type="molecule type" value="Genomic_DNA"/>
</dbReference>
<dbReference type="InterPro" id="IPR052910">
    <property type="entry name" value="ABC-Purine-Binding"/>
</dbReference>
<dbReference type="CDD" id="cd19963">
    <property type="entry name" value="PBP1_BMP-like"/>
    <property type="match status" value="1"/>
</dbReference>
<accession>A0A7Y0DYI7</accession>
<dbReference type="Pfam" id="PF02608">
    <property type="entry name" value="Bmp"/>
    <property type="match status" value="1"/>
</dbReference>
<organism evidence="3 4">
    <name type="scientific">Pacificispira spongiicola</name>
    <dbReference type="NCBI Taxonomy" id="2729598"/>
    <lineage>
        <taxon>Bacteria</taxon>
        <taxon>Pseudomonadati</taxon>
        <taxon>Pseudomonadota</taxon>
        <taxon>Alphaproteobacteria</taxon>
        <taxon>Rhodospirillales</taxon>
        <taxon>Rhodospirillaceae</taxon>
        <taxon>Pacificispira</taxon>
    </lineage>
</organism>
<dbReference type="Proteomes" id="UP000539372">
    <property type="component" value="Unassembled WGS sequence"/>
</dbReference>
<name>A0A7Y0DYI7_9PROT</name>
<reference evidence="3 4" key="1">
    <citation type="submission" date="2020-04" db="EMBL/GenBank/DDBJ databases">
        <title>Rhodospirillaceae bacterium KN72 isolated from deep sea.</title>
        <authorList>
            <person name="Zhang D.-C."/>
        </authorList>
    </citation>
    <scope>NUCLEOTIDE SEQUENCE [LARGE SCALE GENOMIC DNA]</scope>
    <source>
        <strain evidence="3 4">KN72</strain>
    </source>
</reference>
<feature type="domain" description="ABC transporter substrate-binding protein PnrA-like" evidence="2">
    <location>
        <begin position="20"/>
        <end position="304"/>
    </location>
</feature>
<dbReference type="Gene3D" id="3.40.50.2300">
    <property type="match status" value="2"/>
</dbReference>
<dbReference type="GO" id="GO:0005886">
    <property type="term" value="C:plasma membrane"/>
    <property type="evidence" value="ECO:0007669"/>
    <property type="project" value="InterPro"/>
</dbReference>
<gene>
    <name evidence="3" type="ORF">HH303_05735</name>
</gene>
<evidence type="ECO:0000259" key="2">
    <source>
        <dbReference type="Pfam" id="PF02608"/>
    </source>
</evidence>
<dbReference type="PANTHER" id="PTHR43208">
    <property type="entry name" value="ABC TRANSPORTER SUBSTRATE-BINDING PROTEIN"/>
    <property type="match status" value="1"/>
</dbReference>
<evidence type="ECO:0000313" key="4">
    <source>
        <dbReference type="Proteomes" id="UP000539372"/>
    </source>
</evidence>
<sequence length="349" mass="37594">MTLALGASAALPARAADPLKVGFIYVGPIGDHGWSYQHDQGRLAVEKAFGDKVETSYVESVPEGADAERVITQMVRSGHKLIFTTSFGYMNPTLKVAKMFPDVMFEHATGFMREKNMSTYAARFYEGRAVVGVLAGHMSKTNKVGYVASVPIPEVFRGINAFTVAARRINPAIEVTPIWIGEWYNPGKEADAAKALIDQGADILLQHTDSPAPVQTAAERGIWAVGQASDMERFGPEAHMTAIVDHWDPYYINRVQAALDGTWESTDTWGGLSTGMVNMSAFNKALPENVVAEAKAMEEAIIAGTSHPFMGPIKNQAGEVVVAEGATLSDGDLLGMNWYVEGVNGKVPG</sequence>
<evidence type="ECO:0000313" key="3">
    <source>
        <dbReference type="EMBL" id="NMM43967.1"/>
    </source>
</evidence>
<dbReference type="PANTHER" id="PTHR43208:SF1">
    <property type="entry name" value="ABC TRANSPORTER SUBSTRATE-BINDING PROTEIN"/>
    <property type="match status" value="1"/>
</dbReference>
<evidence type="ECO:0000256" key="1">
    <source>
        <dbReference type="ARBA" id="ARBA00022729"/>
    </source>
</evidence>
<keyword evidence="1" id="KW-0732">Signal</keyword>
<comment type="caution">
    <text evidence="3">The sequence shown here is derived from an EMBL/GenBank/DDBJ whole genome shotgun (WGS) entry which is preliminary data.</text>
</comment>
<dbReference type="InterPro" id="IPR003760">
    <property type="entry name" value="PnrA-like"/>
</dbReference>
<dbReference type="AlphaFoldDB" id="A0A7Y0DYI7"/>